<accession>A0A0C9YDA2</accession>
<keyword evidence="1" id="KW-0472">Membrane</keyword>
<sequence>MKGTFQSHTTYPATTHVAFMDTFVTLESALFFFVSLFATPSSARIYRCIAYLFLPHLVILMTAAAFKGRVRSNDCDKLMVTIRASLPKDSHRLE</sequence>
<name>A0A0C9YDA2_9AGAM</name>
<proteinExistence type="predicted"/>
<organism evidence="2 3">
    <name type="scientific">Pisolithus microcarpus 441</name>
    <dbReference type="NCBI Taxonomy" id="765257"/>
    <lineage>
        <taxon>Eukaryota</taxon>
        <taxon>Fungi</taxon>
        <taxon>Dikarya</taxon>
        <taxon>Basidiomycota</taxon>
        <taxon>Agaricomycotina</taxon>
        <taxon>Agaricomycetes</taxon>
        <taxon>Agaricomycetidae</taxon>
        <taxon>Boletales</taxon>
        <taxon>Sclerodermatineae</taxon>
        <taxon>Pisolithaceae</taxon>
        <taxon>Pisolithus</taxon>
    </lineage>
</organism>
<dbReference type="AlphaFoldDB" id="A0A0C9YDA2"/>
<evidence type="ECO:0000313" key="2">
    <source>
        <dbReference type="EMBL" id="KIK14676.1"/>
    </source>
</evidence>
<dbReference type="HOGENOM" id="CLU_2387021_0_0_1"/>
<evidence type="ECO:0000313" key="3">
    <source>
        <dbReference type="Proteomes" id="UP000054018"/>
    </source>
</evidence>
<protein>
    <submittedName>
        <fullName evidence="2">Uncharacterized protein</fullName>
    </submittedName>
</protein>
<reference evidence="2 3" key="1">
    <citation type="submission" date="2014-04" db="EMBL/GenBank/DDBJ databases">
        <authorList>
            <consortium name="DOE Joint Genome Institute"/>
            <person name="Kuo A."/>
            <person name="Kohler A."/>
            <person name="Costa M.D."/>
            <person name="Nagy L.G."/>
            <person name="Floudas D."/>
            <person name="Copeland A."/>
            <person name="Barry K.W."/>
            <person name="Cichocki N."/>
            <person name="Veneault-Fourrey C."/>
            <person name="LaButti K."/>
            <person name="Lindquist E.A."/>
            <person name="Lipzen A."/>
            <person name="Lundell T."/>
            <person name="Morin E."/>
            <person name="Murat C."/>
            <person name="Sun H."/>
            <person name="Tunlid A."/>
            <person name="Henrissat B."/>
            <person name="Grigoriev I.V."/>
            <person name="Hibbett D.S."/>
            <person name="Martin F."/>
            <person name="Nordberg H.P."/>
            <person name="Cantor M.N."/>
            <person name="Hua S.X."/>
        </authorList>
    </citation>
    <scope>NUCLEOTIDE SEQUENCE [LARGE SCALE GENOMIC DNA]</scope>
    <source>
        <strain evidence="2 3">441</strain>
    </source>
</reference>
<keyword evidence="3" id="KW-1185">Reference proteome</keyword>
<dbReference type="EMBL" id="KN833927">
    <property type="protein sequence ID" value="KIK14676.1"/>
    <property type="molecule type" value="Genomic_DNA"/>
</dbReference>
<feature type="transmembrane region" description="Helical" evidence="1">
    <location>
        <begin position="45"/>
        <end position="66"/>
    </location>
</feature>
<feature type="transmembrane region" description="Helical" evidence="1">
    <location>
        <begin position="17"/>
        <end position="38"/>
    </location>
</feature>
<reference evidence="3" key="2">
    <citation type="submission" date="2015-01" db="EMBL/GenBank/DDBJ databases">
        <title>Evolutionary Origins and Diversification of the Mycorrhizal Mutualists.</title>
        <authorList>
            <consortium name="DOE Joint Genome Institute"/>
            <consortium name="Mycorrhizal Genomics Consortium"/>
            <person name="Kohler A."/>
            <person name="Kuo A."/>
            <person name="Nagy L.G."/>
            <person name="Floudas D."/>
            <person name="Copeland A."/>
            <person name="Barry K.W."/>
            <person name="Cichocki N."/>
            <person name="Veneault-Fourrey C."/>
            <person name="LaButti K."/>
            <person name="Lindquist E.A."/>
            <person name="Lipzen A."/>
            <person name="Lundell T."/>
            <person name="Morin E."/>
            <person name="Murat C."/>
            <person name="Riley R."/>
            <person name="Ohm R."/>
            <person name="Sun H."/>
            <person name="Tunlid A."/>
            <person name="Henrissat B."/>
            <person name="Grigoriev I.V."/>
            <person name="Hibbett D.S."/>
            <person name="Martin F."/>
        </authorList>
    </citation>
    <scope>NUCLEOTIDE SEQUENCE [LARGE SCALE GENOMIC DNA]</scope>
    <source>
        <strain evidence="3">441</strain>
    </source>
</reference>
<keyword evidence="1" id="KW-0812">Transmembrane</keyword>
<gene>
    <name evidence="2" type="ORF">PISMIDRAFT_346116</name>
</gene>
<keyword evidence="1" id="KW-1133">Transmembrane helix</keyword>
<dbReference type="Proteomes" id="UP000054018">
    <property type="component" value="Unassembled WGS sequence"/>
</dbReference>
<evidence type="ECO:0000256" key="1">
    <source>
        <dbReference type="SAM" id="Phobius"/>
    </source>
</evidence>